<dbReference type="Pfam" id="PF21088">
    <property type="entry name" value="MS_channel_1st"/>
    <property type="match status" value="1"/>
</dbReference>
<feature type="domain" description="Mechanosensitive ion channel transmembrane helices 2/3" evidence="11">
    <location>
        <begin position="141"/>
        <end position="182"/>
    </location>
</feature>
<dbReference type="AlphaFoldDB" id="A0A4R6TWQ8"/>
<dbReference type="InterPro" id="IPR049278">
    <property type="entry name" value="MS_channel_C"/>
</dbReference>
<keyword evidence="5 8" id="KW-1133">Transmembrane helix</keyword>
<dbReference type="Gene3D" id="3.30.70.100">
    <property type="match status" value="1"/>
</dbReference>
<feature type="transmembrane region" description="Helical" evidence="8">
    <location>
        <begin position="66"/>
        <end position="83"/>
    </location>
</feature>
<feature type="transmembrane region" description="Helical" evidence="8">
    <location>
        <begin position="20"/>
        <end position="45"/>
    </location>
</feature>
<dbReference type="InterPro" id="IPR023408">
    <property type="entry name" value="MscS_beta-dom_sf"/>
</dbReference>
<dbReference type="InterPro" id="IPR011066">
    <property type="entry name" value="MscS_channel_C_sf"/>
</dbReference>
<dbReference type="Pfam" id="PF21082">
    <property type="entry name" value="MS_channel_3rd"/>
    <property type="match status" value="1"/>
</dbReference>
<dbReference type="PANTHER" id="PTHR43634">
    <property type="entry name" value="OW CONDUCTANCE MECHANOSENSITIVE CHANNEL"/>
    <property type="match status" value="1"/>
</dbReference>
<dbReference type="Proteomes" id="UP000295632">
    <property type="component" value="Unassembled WGS sequence"/>
</dbReference>
<dbReference type="InterPro" id="IPR006685">
    <property type="entry name" value="MscS_channel_2nd"/>
</dbReference>
<dbReference type="Gene3D" id="2.30.30.60">
    <property type="match status" value="1"/>
</dbReference>
<dbReference type="Pfam" id="PF00924">
    <property type="entry name" value="MS_channel_2nd"/>
    <property type="match status" value="1"/>
</dbReference>
<keyword evidence="3" id="KW-1003">Cell membrane</keyword>
<evidence type="ECO:0000256" key="2">
    <source>
        <dbReference type="ARBA" id="ARBA00008017"/>
    </source>
</evidence>
<evidence type="ECO:0000256" key="3">
    <source>
        <dbReference type="ARBA" id="ARBA00022475"/>
    </source>
</evidence>
<keyword evidence="13" id="KW-1185">Reference proteome</keyword>
<dbReference type="SUPFAM" id="SSF50182">
    <property type="entry name" value="Sm-like ribonucleoproteins"/>
    <property type="match status" value="1"/>
</dbReference>
<dbReference type="Gene3D" id="1.10.287.1260">
    <property type="match status" value="1"/>
</dbReference>
<evidence type="ECO:0000259" key="10">
    <source>
        <dbReference type="Pfam" id="PF21082"/>
    </source>
</evidence>
<evidence type="ECO:0000259" key="11">
    <source>
        <dbReference type="Pfam" id="PF21088"/>
    </source>
</evidence>
<dbReference type="GO" id="GO:0055085">
    <property type="term" value="P:transmembrane transport"/>
    <property type="evidence" value="ECO:0007669"/>
    <property type="project" value="InterPro"/>
</dbReference>
<dbReference type="SUPFAM" id="SSF82861">
    <property type="entry name" value="Mechanosensitive channel protein MscS (YggB), transmembrane region"/>
    <property type="match status" value="1"/>
</dbReference>
<evidence type="ECO:0000256" key="6">
    <source>
        <dbReference type="ARBA" id="ARBA00023136"/>
    </source>
</evidence>
<dbReference type="InterPro" id="IPR010920">
    <property type="entry name" value="LSM_dom_sf"/>
</dbReference>
<comment type="similarity">
    <text evidence="2">Belongs to the MscS (TC 1.A.23) family.</text>
</comment>
<dbReference type="InterPro" id="IPR045042">
    <property type="entry name" value="YnaI-like"/>
</dbReference>
<evidence type="ECO:0000256" key="5">
    <source>
        <dbReference type="ARBA" id="ARBA00022989"/>
    </source>
</evidence>
<accession>A0A4R6TWQ8</accession>
<dbReference type="RefSeq" id="WP_243740196.1">
    <property type="nucleotide sequence ID" value="NZ_SNYJ01000014.1"/>
</dbReference>
<comment type="subcellular location">
    <subcellularLocation>
        <location evidence="1">Cell membrane</location>
        <topology evidence="1">Multi-pass membrane protein</topology>
    </subcellularLocation>
</comment>
<evidence type="ECO:0000313" key="12">
    <source>
        <dbReference type="EMBL" id="TDQ37182.1"/>
    </source>
</evidence>
<comment type="caution">
    <text evidence="12">The sequence shown here is derived from an EMBL/GenBank/DDBJ whole genome shotgun (WGS) entry which is preliminary data.</text>
</comment>
<dbReference type="InterPro" id="IPR049142">
    <property type="entry name" value="MS_channel_1st"/>
</dbReference>
<feature type="domain" description="Mechanosensitive ion channel MscS C-terminal" evidence="10">
    <location>
        <begin position="258"/>
        <end position="343"/>
    </location>
</feature>
<protein>
    <submittedName>
        <fullName evidence="12">MscS family membrane protein</fullName>
    </submittedName>
</protein>
<dbReference type="SUPFAM" id="SSF82689">
    <property type="entry name" value="Mechanosensitive channel protein MscS (YggB), C-terminal domain"/>
    <property type="match status" value="1"/>
</dbReference>
<evidence type="ECO:0000256" key="8">
    <source>
        <dbReference type="SAM" id="Phobius"/>
    </source>
</evidence>
<dbReference type="InterPro" id="IPR011014">
    <property type="entry name" value="MscS_channel_TM-2"/>
</dbReference>
<feature type="transmembrane region" description="Helical" evidence="8">
    <location>
        <begin position="95"/>
        <end position="113"/>
    </location>
</feature>
<keyword evidence="4 8" id="KW-0812">Transmembrane</keyword>
<sequence length="383" mass="43691">MERITGFWNGIVNAPWTDIGIAVTIFLLFLLLRKLFTTYIFKLIIKVSRKAKSDFLTQLLLSFEKPTNILWIVIGTYLALQYLPYAITDKSFVLHTYRSILIFLMGWGLYRLSSSNSTFLKRFASKNELDEESMLIPFLSKILRVLVVVITIAVIVSEWGFNVNGFVAGLGLGGLAFALAAQETIANFFGGIVIISGRPFRKGDWIQTPTVEGMVEDISFLSTKVRTFANAVETVPNSTISKESIINWSEMTMRRVYYTFGVRHQTTPEQLEQCLNEIRTLLREHDGIVSHNFMVFFDKFTETSYEIYMYYFTKTTVWAEWFAIKEEVNFEILKILENAGVSISAPTRVVEPVVAYDAIAKEMGSSTQPEQAAPTEDLRQREQ</sequence>
<evidence type="ECO:0000256" key="4">
    <source>
        <dbReference type="ARBA" id="ARBA00022692"/>
    </source>
</evidence>
<dbReference type="GO" id="GO:0005886">
    <property type="term" value="C:plasma membrane"/>
    <property type="evidence" value="ECO:0007669"/>
    <property type="project" value="UniProtKB-SubCell"/>
</dbReference>
<name>A0A4R6TWQ8_9BACI</name>
<evidence type="ECO:0000256" key="1">
    <source>
        <dbReference type="ARBA" id="ARBA00004651"/>
    </source>
</evidence>
<dbReference type="PANTHER" id="PTHR43634:SF2">
    <property type="entry name" value="LOW CONDUCTANCE MECHANOSENSITIVE CHANNEL YNAI"/>
    <property type="match status" value="1"/>
</dbReference>
<organism evidence="12 13">
    <name type="scientific">Aureibacillus halotolerans</name>
    <dbReference type="NCBI Taxonomy" id="1508390"/>
    <lineage>
        <taxon>Bacteria</taxon>
        <taxon>Bacillati</taxon>
        <taxon>Bacillota</taxon>
        <taxon>Bacilli</taxon>
        <taxon>Bacillales</taxon>
        <taxon>Bacillaceae</taxon>
        <taxon>Aureibacillus</taxon>
    </lineage>
</organism>
<reference evidence="12 13" key="1">
    <citation type="submission" date="2019-03" db="EMBL/GenBank/DDBJ databases">
        <title>Genomic Encyclopedia of Type Strains, Phase IV (KMG-IV): sequencing the most valuable type-strain genomes for metagenomic binning, comparative biology and taxonomic classification.</title>
        <authorList>
            <person name="Goeker M."/>
        </authorList>
    </citation>
    <scope>NUCLEOTIDE SEQUENCE [LARGE SCALE GENOMIC DNA]</scope>
    <source>
        <strain evidence="12 13">DSM 28697</strain>
    </source>
</reference>
<proteinExistence type="inferred from homology"/>
<feature type="region of interest" description="Disordered" evidence="7">
    <location>
        <begin position="363"/>
        <end position="383"/>
    </location>
</feature>
<gene>
    <name evidence="12" type="ORF">EV213_11461</name>
</gene>
<feature type="transmembrane region" description="Helical" evidence="8">
    <location>
        <begin position="168"/>
        <end position="195"/>
    </location>
</feature>
<keyword evidence="6 8" id="KW-0472">Membrane</keyword>
<evidence type="ECO:0000313" key="13">
    <source>
        <dbReference type="Proteomes" id="UP000295632"/>
    </source>
</evidence>
<dbReference type="EMBL" id="SNYJ01000014">
    <property type="protein sequence ID" value="TDQ37182.1"/>
    <property type="molecule type" value="Genomic_DNA"/>
</dbReference>
<evidence type="ECO:0000259" key="9">
    <source>
        <dbReference type="Pfam" id="PF00924"/>
    </source>
</evidence>
<feature type="domain" description="Mechanosensitive ion channel MscS" evidence="9">
    <location>
        <begin position="184"/>
        <end position="249"/>
    </location>
</feature>
<feature type="transmembrane region" description="Helical" evidence="8">
    <location>
        <begin position="134"/>
        <end position="156"/>
    </location>
</feature>
<evidence type="ECO:0000256" key="7">
    <source>
        <dbReference type="SAM" id="MobiDB-lite"/>
    </source>
</evidence>